<dbReference type="GO" id="GO:0070181">
    <property type="term" value="F:small ribosomal subunit rRNA binding"/>
    <property type="evidence" value="ECO:0007669"/>
    <property type="project" value="TreeGrafter"/>
</dbReference>
<dbReference type="InterPro" id="IPR002583">
    <property type="entry name" value="Ribosomal_bS20"/>
</dbReference>
<dbReference type="Gene3D" id="1.20.58.110">
    <property type="entry name" value="Ribosomal protein S20"/>
    <property type="match status" value="1"/>
</dbReference>
<evidence type="ECO:0000256" key="8">
    <source>
        <dbReference type="HAMAP-Rule" id="MF_00500"/>
    </source>
</evidence>
<evidence type="ECO:0000256" key="9">
    <source>
        <dbReference type="SAM" id="MobiDB-lite"/>
    </source>
</evidence>
<dbReference type="GO" id="GO:0003735">
    <property type="term" value="F:structural constituent of ribosome"/>
    <property type="evidence" value="ECO:0007669"/>
    <property type="project" value="InterPro"/>
</dbReference>
<evidence type="ECO:0000313" key="10">
    <source>
        <dbReference type="EMBL" id="OFW56008.1"/>
    </source>
</evidence>
<accession>A0A1F2WGL2</accession>
<evidence type="ECO:0000256" key="2">
    <source>
        <dbReference type="ARBA" id="ARBA00007634"/>
    </source>
</evidence>
<evidence type="ECO:0000256" key="5">
    <source>
        <dbReference type="ARBA" id="ARBA00022980"/>
    </source>
</evidence>
<evidence type="ECO:0000256" key="3">
    <source>
        <dbReference type="ARBA" id="ARBA00022730"/>
    </source>
</evidence>
<evidence type="ECO:0000256" key="1">
    <source>
        <dbReference type="ARBA" id="ARBA00003134"/>
    </source>
</evidence>
<name>A0A1F2WGL2_9ACTN</name>
<feature type="compositionally biased region" description="Basic and acidic residues" evidence="9">
    <location>
        <begin position="12"/>
        <end position="26"/>
    </location>
</feature>
<dbReference type="FunFam" id="1.20.58.110:FF:000001">
    <property type="entry name" value="30S ribosomal protein S20"/>
    <property type="match status" value="1"/>
</dbReference>
<dbReference type="Proteomes" id="UP000177876">
    <property type="component" value="Unassembled WGS sequence"/>
</dbReference>
<dbReference type="Pfam" id="PF01649">
    <property type="entry name" value="Ribosomal_S20p"/>
    <property type="match status" value="1"/>
</dbReference>
<keyword evidence="6 8" id="KW-0687">Ribonucleoprotein</keyword>
<comment type="similarity">
    <text evidence="2 8">Belongs to the bacterial ribosomal protein bS20 family.</text>
</comment>
<sequence length="87" mass="10122">MPNIKQQAKRMKQAEKSRVRNKSRKSEIKTYIKDFDAAMQRGDREESELHLKKAVQHLDRAASDGVLHKNNAANKKSRLMHKFNTGF</sequence>
<evidence type="ECO:0000313" key="11">
    <source>
        <dbReference type="Proteomes" id="UP000177876"/>
    </source>
</evidence>
<comment type="caution">
    <text evidence="10">The sequence shown here is derived from an EMBL/GenBank/DDBJ whole genome shotgun (WGS) entry which is preliminary data.</text>
</comment>
<dbReference type="AlphaFoldDB" id="A0A1F2WGL2"/>
<dbReference type="STRING" id="1797197.A2Y75_04670"/>
<dbReference type="GO" id="GO:0006412">
    <property type="term" value="P:translation"/>
    <property type="evidence" value="ECO:0007669"/>
    <property type="project" value="UniProtKB-UniRule"/>
</dbReference>
<dbReference type="HAMAP" id="MF_00500">
    <property type="entry name" value="Ribosomal_bS20"/>
    <property type="match status" value="1"/>
</dbReference>
<proteinExistence type="inferred from homology"/>
<keyword evidence="5 8" id="KW-0689">Ribosomal protein</keyword>
<organism evidence="10 11">
    <name type="scientific">Candidatus Solincola sediminis</name>
    <dbReference type="NCBI Taxonomy" id="1797199"/>
    <lineage>
        <taxon>Bacteria</taxon>
        <taxon>Bacillati</taxon>
        <taxon>Actinomycetota</taxon>
        <taxon>Candidatus Geothermincolia</taxon>
        <taxon>Candidatus Geothermincolales</taxon>
        <taxon>Candidatus Geothermincolaceae</taxon>
        <taxon>Candidatus Solincola</taxon>
    </lineage>
</organism>
<dbReference type="InterPro" id="IPR036510">
    <property type="entry name" value="Ribosomal_bS20_sf"/>
</dbReference>
<dbReference type="EMBL" id="MELK01000050">
    <property type="protein sequence ID" value="OFW56008.1"/>
    <property type="molecule type" value="Genomic_DNA"/>
</dbReference>
<keyword evidence="4 8" id="KW-0694">RNA-binding</keyword>
<keyword evidence="3 8" id="KW-0699">rRNA-binding</keyword>
<evidence type="ECO:0000256" key="4">
    <source>
        <dbReference type="ARBA" id="ARBA00022884"/>
    </source>
</evidence>
<dbReference type="PANTHER" id="PTHR33398">
    <property type="entry name" value="30S RIBOSOMAL PROTEIN S20"/>
    <property type="match status" value="1"/>
</dbReference>
<evidence type="ECO:0000256" key="6">
    <source>
        <dbReference type="ARBA" id="ARBA00023274"/>
    </source>
</evidence>
<gene>
    <name evidence="8" type="primary">rpsT</name>
    <name evidence="10" type="ORF">A2Y75_04670</name>
</gene>
<dbReference type="PANTHER" id="PTHR33398:SF1">
    <property type="entry name" value="SMALL RIBOSOMAL SUBUNIT PROTEIN BS20C"/>
    <property type="match status" value="1"/>
</dbReference>
<comment type="function">
    <text evidence="1 8">Binds directly to 16S ribosomal RNA.</text>
</comment>
<dbReference type="GO" id="GO:0015935">
    <property type="term" value="C:small ribosomal subunit"/>
    <property type="evidence" value="ECO:0007669"/>
    <property type="project" value="TreeGrafter"/>
</dbReference>
<protein>
    <recommendedName>
        <fullName evidence="7 8">Small ribosomal subunit protein bS20</fullName>
    </recommendedName>
</protein>
<evidence type="ECO:0000256" key="7">
    <source>
        <dbReference type="ARBA" id="ARBA00035136"/>
    </source>
</evidence>
<dbReference type="NCBIfam" id="TIGR00029">
    <property type="entry name" value="S20"/>
    <property type="match status" value="1"/>
</dbReference>
<feature type="region of interest" description="Disordered" evidence="9">
    <location>
        <begin position="1"/>
        <end position="26"/>
    </location>
</feature>
<dbReference type="SUPFAM" id="SSF46992">
    <property type="entry name" value="Ribosomal protein S20"/>
    <property type="match status" value="1"/>
</dbReference>
<reference evidence="10 11" key="1">
    <citation type="journal article" date="2016" name="Nat. Commun.">
        <title>Thousands of microbial genomes shed light on interconnected biogeochemical processes in an aquifer system.</title>
        <authorList>
            <person name="Anantharaman K."/>
            <person name="Brown C.T."/>
            <person name="Hug L.A."/>
            <person name="Sharon I."/>
            <person name="Castelle C.J."/>
            <person name="Probst A.J."/>
            <person name="Thomas B.C."/>
            <person name="Singh A."/>
            <person name="Wilkins M.J."/>
            <person name="Karaoz U."/>
            <person name="Brodie E.L."/>
            <person name="Williams K.H."/>
            <person name="Hubbard S.S."/>
            <person name="Banfield J.F."/>
        </authorList>
    </citation>
    <scope>NUCLEOTIDE SEQUENCE [LARGE SCALE GENOMIC DNA]</scope>
</reference>